<dbReference type="SUPFAM" id="SSF56112">
    <property type="entry name" value="Protein kinase-like (PK-like)"/>
    <property type="match status" value="1"/>
</dbReference>
<protein>
    <recommendedName>
        <fullName evidence="3">ethanolamine kinase</fullName>
        <ecNumber evidence="3">2.7.1.82</ecNumber>
    </recommendedName>
</protein>
<comment type="caution">
    <text evidence="4">The sequence shown here is derived from an EMBL/GenBank/DDBJ whole genome shotgun (WGS) entry which is preliminary data.</text>
</comment>
<evidence type="ECO:0000313" key="4">
    <source>
        <dbReference type="EMBL" id="GMI01386.1"/>
    </source>
</evidence>
<dbReference type="PANTHER" id="PTHR22603:SF66">
    <property type="entry name" value="ETHANOLAMINE KINASE"/>
    <property type="match status" value="1"/>
</dbReference>
<dbReference type="GO" id="GO:0005737">
    <property type="term" value="C:cytoplasm"/>
    <property type="evidence" value="ECO:0007669"/>
    <property type="project" value="TreeGrafter"/>
</dbReference>
<organism evidence="4 5">
    <name type="scientific">Triparma laevis f. longispina</name>
    <dbReference type="NCBI Taxonomy" id="1714387"/>
    <lineage>
        <taxon>Eukaryota</taxon>
        <taxon>Sar</taxon>
        <taxon>Stramenopiles</taxon>
        <taxon>Ochrophyta</taxon>
        <taxon>Bolidophyceae</taxon>
        <taxon>Parmales</taxon>
        <taxon>Triparmaceae</taxon>
        <taxon>Triparma</taxon>
    </lineage>
</organism>
<accession>A0A9W7C823</accession>
<keyword evidence="5" id="KW-1185">Reference proteome</keyword>
<evidence type="ECO:0000256" key="3">
    <source>
        <dbReference type="ARBA" id="ARBA00038874"/>
    </source>
</evidence>
<dbReference type="PANTHER" id="PTHR22603">
    <property type="entry name" value="CHOLINE/ETHANOALAMINE KINASE"/>
    <property type="match status" value="1"/>
</dbReference>
<dbReference type="EC" id="2.7.1.82" evidence="3"/>
<name>A0A9W7C823_9STRA</name>
<dbReference type="EMBL" id="BRXW01000033">
    <property type="protein sequence ID" value="GMI01386.1"/>
    <property type="molecule type" value="Genomic_DNA"/>
</dbReference>
<dbReference type="Pfam" id="PF01633">
    <property type="entry name" value="Choline_kinase"/>
    <property type="match status" value="1"/>
</dbReference>
<evidence type="ECO:0000256" key="2">
    <source>
        <dbReference type="ARBA" id="ARBA00038211"/>
    </source>
</evidence>
<proteinExistence type="inferred from homology"/>
<dbReference type="Gene3D" id="3.90.1200.10">
    <property type="match status" value="1"/>
</dbReference>
<dbReference type="GO" id="GO:0006646">
    <property type="term" value="P:phosphatidylethanolamine biosynthetic process"/>
    <property type="evidence" value="ECO:0007669"/>
    <property type="project" value="TreeGrafter"/>
</dbReference>
<comment type="similarity">
    <text evidence="2">Belongs to the choline/ethanolamine kinase family.</text>
</comment>
<evidence type="ECO:0000256" key="1">
    <source>
        <dbReference type="ARBA" id="ARBA00037883"/>
    </source>
</evidence>
<dbReference type="Proteomes" id="UP001165122">
    <property type="component" value="Unassembled WGS sequence"/>
</dbReference>
<reference evidence="5" key="1">
    <citation type="journal article" date="2023" name="Commun. Biol.">
        <title>Genome analysis of Parmales, the sister group of diatoms, reveals the evolutionary specialization of diatoms from phago-mixotrophs to photoautotrophs.</title>
        <authorList>
            <person name="Ban H."/>
            <person name="Sato S."/>
            <person name="Yoshikawa S."/>
            <person name="Yamada K."/>
            <person name="Nakamura Y."/>
            <person name="Ichinomiya M."/>
            <person name="Sato N."/>
            <person name="Blanc-Mathieu R."/>
            <person name="Endo H."/>
            <person name="Kuwata A."/>
            <person name="Ogata H."/>
        </authorList>
    </citation>
    <scope>NUCLEOTIDE SEQUENCE [LARGE SCALE GENOMIC DNA]</scope>
    <source>
        <strain evidence="5">NIES 3700</strain>
    </source>
</reference>
<dbReference type="AlphaFoldDB" id="A0A9W7C823"/>
<gene>
    <name evidence="4" type="ORF">TrLO_g1146</name>
</gene>
<sequence length="412" mass="47166">MSNTSRPRSTSIYVNNPSDLLPLVIPKWDLKVSSSALKNNSLIFSTIKQIVQTLCPSMEILDVDDLEISQLGGGLTNVLYLVKGTENSKNVNCLIRVNGSEESDILVDRSIENRVSSYLSKSGIAPIYFGRFTNGRVEEFYAGSLPLDPGRMHPGKAQLENSTECKSYTWRILEAMSKMHNLSIPPGVAKTDGEATIWDQTEEWIKLATESYVKHVDKFEKGMGEGVYSELKLKWEVLKNHLTSEPKSKAESFSREAVFCHMDCQSLNILTKPEGEEEDPWAIKLIDFEYSCFNPRAIDLGNTFCEMCECNDLKPDWNTQYPEGDEAKWIVEKYVDFQNPGMREEMGEEWEEFIQGVRVEIDKHSLLSHFGWCFWSIIQDDVSVIDFDYMLYAKIRWGGAMWMWDRVMADIE</sequence>
<dbReference type="GO" id="GO:0004305">
    <property type="term" value="F:ethanolamine kinase activity"/>
    <property type="evidence" value="ECO:0007669"/>
    <property type="project" value="UniProtKB-EC"/>
</dbReference>
<dbReference type="OrthoDB" id="10267235at2759"/>
<dbReference type="Gene3D" id="3.30.200.20">
    <property type="entry name" value="Phosphorylase Kinase, domain 1"/>
    <property type="match status" value="1"/>
</dbReference>
<evidence type="ECO:0000313" key="5">
    <source>
        <dbReference type="Proteomes" id="UP001165122"/>
    </source>
</evidence>
<dbReference type="InterPro" id="IPR011009">
    <property type="entry name" value="Kinase-like_dom_sf"/>
</dbReference>
<comment type="pathway">
    <text evidence="1">Phospholipid metabolism; phosphatidylethanolamine biosynthesis; phosphatidylethanolamine from ethanolamine: step 1/3.</text>
</comment>